<keyword evidence="3" id="KW-1185">Reference proteome</keyword>
<sequence length="79" mass="9266">MTANSDNKKPDQPSWRKPVGMLFIVFLILLWCGISVTFIDEISQLNFWLQLPIYIILGIAWIFPVKPLLLWMNTGKFRQ</sequence>
<name>A0A6H2DIA3_9SPHN</name>
<evidence type="ECO:0000313" key="3">
    <source>
        <dbReference type="Proteomes" id="UP000501600"/>
    </source>
</evidence>
<dbReference type="Proteomes" id="UP000501600">
    <property type="component" value="Chromosome"/>
</dbReference>
<reference evidence="2 3" key="1">
    <citation type="submission" date="2020-04" db="EMBL/GenBank/DDBJ databases">
        <title>Genome sequence for Sphingorhabdus sp. strain M1.</title>
        <authorList>
            <person name="Park S.-J."/>
        </authorList>
    </citation>
    <scope>NUCLEOTIDE SEQUENCE [LARGE SCALE GENOMIC DNA]</scope>
    <source>
        <strain evidence="2 3">JK6</strain>
    </source>
</reference>
<dbReference type="Pfam" id="PF11003">
    <property type="entry name" value="DUF2842"/>
    <property type="match status" value="1"/>
</dbReference>
<dbReference type="RefSeq" id="WP_168817825.1">
    <property type="nucleotide sequence ID" value="NZ_CP051217.1"/>
</dbReference>
<proteinExistence type="predicted"/>
<dbReference type="KEGG" id="phao:HF685_01050"/>
<dbReference type="AlphaFoldDB" id="A0A6H2DIA3"/>
<evidence type="ECO:0000256" key="1">
    <source>
        <dbReference type="SAM" id="Phobius"/>
    </source>
</evidence>
<feature type="transmembrane region" description="Helical" evidence="1">
    <location>
        <begin position="21"/>
        <end position="39"/>
    </location>
</feature>
<evidence type="ECO:0000313" key="2">
    <source>
        <dbReference type="EMBL" id="QJB68064.1"/>
    </source>
</evidence>
<feature type="transmembrane region" description="Helical" evidence="1">
    <location>
        <begin position="51"/>
        <end position="71"/>
    </location>
</feature>
<keyword evidence="1" id="KW-0812">Transmembrane</keyword>
<dbReference type="EMBL" id="CP051217">
    <property type="protein sequence ID" value="QJB68064.1"/>
    <property type="molecule type" value="Genomic_DNA"/>
</dbReference>
<organism evidence="2 3">
    <name type="scientific">Parasphingorhabdus halotolerans</name>
    <dbReference type="NCBI Taxonomy" id="2725558"/>
    <lineage>
        <taxon>Bacteria</taxon>
        <taxon>Pseudomonadati</taxon>
        <taxon>Pseudomonadota</taxon>
        <taxon>Alphaproteobacteria</taxon>
        <taxon>Sphingomonadales</taxon>
        <taxon>Sphingomonadaceae</taxon>
        <taxon>Parasphingorhabdus</taxon>
    </lineage>
</organism>
<accession>A0A6H2DIA3</accession>
<protein>
    <submittedName>
        <fullName evidence="2">DUF2842 domain-containing protein</fullName>
    </submittedName>
</protein>
<dbReference type="InterPro" id="IPR021265">
    <property type="entry name" value="DUF2842"/>
</dbReference>
<keyword evidence="1" id="KW-0472">Membrane</keyword>
<keyword evidence="1" id="KW-1133">Transmembrane helix</keyword>
<gene>
    <name evidence="2" type="ORF">HF685_01050</name>
</gene>